<organism evidence="2 3">
    <name type="scientific">Dermatophagoides farinae</name>
    <name type="common">American house dust mite</name>
    <dbReference type="NCBI Taxonomy" id="6954"/>
    <lineage>
        <taxon>Eukaryota</taxon>
        <taxon>Metazoa</taxon>
        <taxon>Ecdysozoa</taxon>
        <taxon>Arthropoda</taxon>
        <taxon>Chelicerata</taxon>
        <taxon>Arachnida</taxon>
        <taxon>Acari</taxon>
        <taxon>Acariformes</taxon>
        <taxon>Sarcoptiformes</taxon>
        <taxon>Astigmata</taxon>
        <taxon>Psoroptidia</taxon>
        <taxon>Analgoidea</taxon>
        <taxon>Pyroglyphidae</taxon>
        <taxon>Dermatophagoidinae</taxon>
        <taxon>Dermatophagoides</taxon>
    </lineage>
</organism>
<comment type="caution">
    <text evidence="2">The sequence shown here is derived from an EMBL/GenBank/DDBJ whole genome shotgun (WGS) entry which is preliminary data.</text>
</comment>
<sequence length="211" mass="24070">MLLDPQETLSLNKLIVRQIGCNNRSRLAKLNGNKLILCSSINRGDSIKYDWIDTIAINQHNNHSNNHNNNNVVNGNVINHVNSKPKFHFVNFVEKQMTTMTLTQADYSLIRMEPMIVKQHDNHHHHHHHHRPFGLIFYATRIIPKTIKSSLKRLVAKFNQQQQQQQSSTTSNNNGSNLESPPDNGSHRAANNGSIFKSTGIHIIIILIKTE</sequence>
<keyword evidence="3" id="KW-1185">Reference proteome</keyword>
<evidence type="ECO:0000313" key="3">
    <source>
        <dbReference type="Proteomes" id="UP000790347"/>
    </source>
</evidence>
<reference evidence="2" key="2">
    <citation type="journal article" date="2022" name="Res Sq">
        <title>Comparative Genomics Reveals Insights into the Divergent Evolution of Astigmatic Mites and Household Pest Adaptations.</title>
        <authorList>
            <person name="Xiong Q."/>
            <person name="Wan A.T.-Y."/>
            <person name="Liu X.-Y."/>
            <person name="Fung C.S.-H."/>
            <person name="Xiao X."/>
            <person name="Malainual N."/>
            <person name="Hou J."/>
            <person name="Wang L."/>
            <person name="Wang M."/>
            <person name="Yang K."/>
            <person name="Cui Y."/>
            <person name="Leung E."/>
            <person name="Nong W."/>
            <person name="Shin S.-K."/>
            <person name="Au S."/>
            <person name="Jeong K.Y."/>
            <person name="Chew F.T."/>
            <person name="Hui J."/>
            <person name="Leung T.F."/>
            <person name="Tungtrongchitr A."/>
            <person name="Zhong N."/>
            <person name="Liu Z."/>
            <person name="Tsui S."/>
        </authorList>
    </citation>
    <scope>NUCLEOTIDE SEQUENCE</scope>
    <source>
        <strain evidence="2">Derf</strain>
        <tissue evidence="2">Whole organism</tissue>
    </source>
</reference>
<feature type="region of interest" description="Disordered" evidence="1">
    <location>
        <begin position="157"/>
        <end position="193"/>
    </location>
</feature>
<dbReference type="AlphaFoldDB" id="A0A922HW58"/>
<evidence type="ECO:0000313" key="2">
    <source>
        <dbReference type="EMBL" id="KAH9510813.1"/>
    </source>
</evidence>
<dbReference type="Proteomes" id="UP000790347">
    <property type="component" value="Unassembled WGS sequence"/>
</dbReference>
<reference evidence="2" key="1">
    <citation type="submission" date="2013-05" db="EMBL/GenBank/DDBJ databases">
        <authorList>
            <person name="Yim A.K.Y."/>
            <person name="Chan T.F."/>
            <person name="Ji K.M."/>
            <person name="Liu X.Y."/>
            <person name="Zhou J.W."/>
            <person name="Li R.Q."/>
            <person name="Yang K.Y."/>
            <person name="Li J."/>
            <person name="Li M."/>
            <person name="Law P.T.W."/>
            <person name="Wu Y.L."/>
            <person name="Cai Z.L."/>
            <person name="Qin H."/>
            <person name="Bao Y."/>
            <person name="Leung R.K.K."/>
            <person name="Ng P.K.S."/>
            <person name="Zou J."/>
            <person name="Zhong X.J."/>
            <person name="Ran P.X."/>
            <person name="Zhong N.S."/>
            <person name="Liu Z.G."/>
            <person name="Tsui S.K.W."/>
        </authorList>
    </citation>
    <scope>NUCLEOTIDE SEQUENCE</scope>
    <source>
        <strain evidence="2">Derf</strain>
        <tissue evidence="2">Whole organism</tissue>
    </source>
</reference>
<feature type="non-terminal residue" evidence="2">
    <location>
        <position position="211"/>
    </location>
</feature>
<name>A0A922HW58_DERFA</name>
<dbReference type="EMBL" id="ASGP02000004">
    <property type="protein sequence ID" value="KAH9510813.1"/>
    <property type="molecule type" value="Genomic_DNA"/>
</dbReference>
<accession>A0A922HW58</accession>
<proteinExistence type="predicted"/>
<feature type="compositionally biased region" description="Low complexity" evidence="1">
    <location>
        <begin position="159"/>
        <end position="177"/>
    </location>
</feature>
<evidence type="ECO:0000256" key="1">
    <source>
        <dbReference type="SAM" id="MobiDB-lite"/>
    </source>
</evidence>
<protein>
    <submittedName>
        <fullName evidence="2">Uncharacterized protein</fullName>
    </submittedName>
</protein>
<gene>
    <name evidence="2" type="ORF">DERF_009319</name>
</gene>